<dbReference type="RefSeq" id="XP_066706901.1">
    <property type="nucleotide sequence ID" value="XM_066838008.1"/>
</dbReference>
<feature type="compositionally biased region" description="Basic residues" evidence="1">
    <location>
        <begin position="31"/>
        <end position="46"/>
    </location>
</feature>
<feature type="region of interest" description="Disordered" evidence="1">
    <location>
        <begin position="31"/>
        <end position="71"/>
    </location>
</feature>
<organism evidence="2 3">
    <name type="scientific">Apiospora aurea</name>
    <dbReference type="NCBI Taxonomy" id="335848"/>
    <lineage>
        <taxon>Eukaryota</taxon>
        <taxon>Fungi</taxon>
        <taxon>Dikarya</taxon>
        <taxon>Ascomycota</taxon>
        <taxon>Pezizomycotina</taxon>
        <taxon>Sordariomycetes</taxon>
        <taxon>Xylariomycetidae</taxon>
        <taxon>Amphisphaeriales</taxon>
        <taxon>Apiosporaceae</taxon>
        <taxon>Apiospora</taxon>
    </lineage>
</organism>
<accession>A0ABR1QXZ3</accession>
<proteinExistence type="predicted"/>
<evidence type="ECO:0000313" key="2">
    <source>
        <dbReference type="EMBL" id="KAK7967509.1"/>
    </source>
</evidence>
<comment type="caution">
    <text evidence="2">The sequence shown here is derived from an EMBL/GenBank/DDBJ whole genome shotgun (WGS) entry which is preliminary data.</text>
</comment>
<sequence>MFPTCLATLTIPPTHLAAFISTALAIARRGHHHGCPAQRPHNRRLASRAPTPSRCRRGTSRAPAPAAGARCYSGPRRQGSVARARCAAADAAAHVVLFLCPLLLRPFPTAVATTTAAAATNTAAPKTTTTLAAQPAAPARGHRLEDVEADAVARHLLMLEIGLAVLPPQHALEEEAVQELVQAAQVADQLRPDLVVGVLVQRGALPGAQDVDDAPAMVVAVELAAVVMVRRRRRRLDLGSGGP</sequence>
<name>A0ABR1QXZ3_9PEZI</name>
<reference evidence="2 3" key="1">
    <citation type="submission" date="2023-01" db="EMBL/GenBank/DDBJ databases">
        <title>Analysis of 21 Apiospora genomes using comparative genomics revels a genus with tremendous synthesis potential of carbohydrate active enzymes and secondary metabolites.</title>
        <authorList>
            <person name="Sorensen T."/>
        </authorList>
    </citation>
    <scope>NUCLEOTIDE SEQUENCE [LARGE SCALE GENOMIC DNA]</scope>
    <source>
        <strain evidence="2 3">CBS 24483</strain>
    </source>
</reference>
<evidence type="ECO:0000313" key="3">
    <source>
        <dbReference type="Proteomes" id="UP001391051"/>
    </source>
</evidence>
<gene>
    <name evidence="2" type="ORF">PG986_001786</name>
</gene>
<evidence type="ECO:0000256" key="1">
    <source>
        <dbReference type="SAM" id="MobiDB-lite"/>
    </source>
</evidence>
<dbReference type="GeneID" id="92071070"/>
<keyword evidence="3" id="KW-1185">Reference proteome</keyword>
<dbReference type="Proteomes" id="UP001391051">
    <property type="component" value="Unassembled WGS sequence"/>
</dbReference>
<dbReference type="EMBL" id="JAQQWE010000001">
    <property type="protein sequence ID" value="KAK7967509.1"/>
    <property type="molecule type" value="Genomic_DNA"/>
</dbReference>
<protein>
    <submittedName>
        <fullName evidence="2">Uncharacterized protein</fullName>
    </submittedName>
</protein>